<gene>
    <name evidence="2" type="ORF">A3770_03p24630</name>
</gene>
<dbReference type="OrthoDB" id="548126at2759"/>
<keyword evidence="1" id="KW-1133">Transmembrane helix</keyword>
<name>A0A5B8MJS8_9CHLO</name>
<organism evidence="2 3">
    <name type="scientific">Chloropicon primus</name>
    <dbReference type="NCBI Taxonomy" id="1764295"/>
    <lineage>
        <taxon>Eukaryota</taxon>
        <taxon>Viridiplantae</taxon>
        <taxon>Chlorophyta</taxon>
        <taxon>Chloropicophyceae</taxon>
        <taxon>Chloropicales</taxon>
        <taxon>Chloropicaceae</taxon>
        <taxon>Chloropicon</taxon>
    </lineage>
</organism>
<reference evidence="2 3" key="1">
    <citation type="submission" date="2018-07" db="EMBL/GenBank/DDBJ databases">
        <title>The complete nuclear genome of the prasinophyte Chloropicon primus (CCMP1205).</title>
        <authorList>
            <person name="Pombert J.-F."/>
            <person name="Otis C."/>
            <person name="Turmel M."/>
            <person name="Lemieux C."/>
        </authorList>
    </citation>
    <scope>NUCLEOTIDE SEQUENCE [LARGE SCALE GENOMIC DNA]</scope>
    <source>
        <strain evidence="2 3">CCMP1205</strain>
    </source>
</reference>
<keyword evidence="1" id="KW-0472">Membrane</keyword>
<evidence type="ECO:0000256" key="1">
    <source>
        <dbReference type="SAM" id="Phobius"/>
    </source>
</evidence>
<dbReference type="EMBL" id="CP031036">
    <property type="protein sequence ID" value="QDZ19945.1"/>
    <property type="molecule type" value="Genomic_DNA"/>
</dbReference>
<accession>A0A5B8MJS8</accession>
<sequence>MEDGGLVGDLVLTEEEEAAHMRQDDSKVDSLLDEYDEESEPISIFSTADKRRLFVVEDIIKVCSGCRPSFLFTGYVVEHAPGALPSSLRLSSREKTIEKDLTLSLRYEPPSPKFSRSCPTSTSYRLKVSRGAEFLYLTRGLTKKIRVDERELVVTWGNLELAFANSEELKIFTSALKYVLVEDSKDDQSARPRKAEGKRTAKGSFMDRKWTVYDWVVPISMSLAVMGLFQYYKRKS</sequence>
<evidence type="ECO:0000313" key="3">
    <source>
        <dbReference type="Proteomes" id="UP000316726"/>
    </source>
</evidence>
<evidence type="ECO:0000313" key="2">
    <source>
        <dbReference type="EMBL" id="QDZ19945.1"/>
    </source>
</evidence>
<protein>
    <submittedName>
        <fullName evidence="2">Uncharacterized protein</fullName>
    </submittedName>
</protein>
<dbReference type="Proteomes" id="UP000316726">
    <property type="component" value="Chromosome 3"/>
</dbReference>
<keyword evidence="1" id="KW-0812">Transmembrane</keyword>
<feature type="transmembrane region" description="Helical" evidence="1">
    <location>
        <begin position="212"/>
        <end position="232"/>
    </location>
</feature>
<dbReference type="AlphaFoldDB" id="A0A5B8MJS8"/>
<keyword evidence="3" id="KW-1185">Reference proteome</keyword>
<proteinExistence type="predicted"/>